<name>A0A3F3CYD6_9GAMM</name>
<dbReference type="EMBL" id="CP011381">
    <property type="protein sequence ID" value="AXR99049.1"/>
    <property type="molecule type" value="Genomic_DNA"/>
</dbReference>
<dbReference type="RefSeq" id="WP_080947169.1">
    <property type="nucleotide sequence ID" value="NZ_CP011381.2"/>
</dbReference>
<evidence type="ECO:0000256" key="1">
    <source>
        <dbReference type="SAM" id="Phobius"/>
    </source>
</evidence>
<keyword evidence="1" id="KW-1133">Transmembrane helix</keyword>
<dbReference type="InterPro" id="IPR004711">
    <property type="entry name" value="Benzoate_Transporter"/>
</dbReference>
<accession>A0A3F3CYD6</accession>
<keyword evidence="1" id="KW-0472">Membrane</keyword>
<feature type="transmembrane region" description="Helical" evidence="1">
    <location>
        <begin position="53"/>
        <end position="72"/>
    </location>
</feature>
<feature type="transmembrane region" description="Helical" evidence="1">
    <location>
        <begin position="102"/>
        <end position="120"/>
    </location>
</feature>
<feature type="transmembrane region" description="Helical" evidence="1">
    <location>
        <begin position="206"/>
        <end position="228"/>
    </location>
</feature>
<feature type="transmembrane region" description="Helical" evidence="1">
    <location>
        <begin position="29"/>
        <end position="47"/>
    </location>
</feature>
<proteinExistence type="predicted"/>
<dbReference type="GO" id="GO:0005886">
    <property type="term" value="C:plasma membrane"/>
    <property type="evidence" value="ECO:0007669"/>
    <property type="project" value="TreeGrafter"/>
</dbReference>
<protein>
    <submittedName>
        <fullName evidence="2">Benzoate transporter BenE</fullName>
    </submittedName>
</protein>
<dbReference type="NCBIfam" id="TIGR00843">
    <property type="entry name" value="benE"/>
    <property type="match status" value="1"/>
</dbReference>
<reference evidence="2" key="1">
    <citation type="journal article" date="2016" name="Vet. Res.">
        <title>Large genomic differences between Moraxella bovoculi isolates acquired from the eyes of cattle with infectious bovine keratoconjunctivitis versus the deep nasopharynx of asymptomatic cattle.</title>
        <authorList>
            <person name="Dickey A.M."/>
            <person name="Loy J.D."/>
            <person name="Bono J.L."/>
            <person name="Smith T.P."/>
            <person name="Apley M.D."/>
            <person name="Lubbers B.V."/>
            <person name="DeDonder K.D."/>
            <person name="Capik S.F."/>
            <person name="Larson R.L."/>
            <person name="White B.J."/>
            <person name="Blom J."/>
            <person name="Chitko-McKown C.G."/>
            <person name="Clawson M.L."/>
        </authorList>
    </citation>
    <scope>NUCLEOTIDE SEQUENCE [LARGE SCALE GENOMIC DNA]</scope>
    <source>
        <strain evidence="2">58086</strain>
    </source>
</reference>
<dbReference type="PANTHER" id="PTHR30199:SF0">
    <property type="entry name" value="INNER MEMBRANE PROTEIN YDCO"/>
    <property type="match status" value="1"/>
</dbReference>
<dbReference type="Pfam" id="PF03594">
    <property type="entry name" value="BenE"/>
    <property type="match status" value="1"/>
</dbReference>
<reference evidence="2" key="2">
    <citation type="submission" date="2018-08" db="EMBL/GenBank/DDBJ databases">
        <authorList>
            <person name="Ferrada E.E."/>
            <person name="Latorre B.A."/>
        </authorList>
    </citation>
    <scope>NUCLEOTIDE SEQUENCE</scope>
    <source>
        <strain evidence="2">58086</strain>
    </source>
</reference>
<dbReference type="GO" id="GO:0042925">
    <property type="term" value="F:benzoate transmembrane transporter activity"/>
    <property type="evidence" value="ECO:0007669"/>
    <property type="project" value="InterPro"/>
</dbReference>
<dbReference type="GeneID" id="301976386"/>
<feature type="transmembrane region" description="Helical" evidence="1">
    <location>
        <begin position="127"/>
        <end position="148"/>
    </location>
</feature>
<keyword evidence="1" id="KW-0812">Transmembrane</keyword>
<dbReference type="AlphaFoldDB" id="A0A3F3CYD6"/>
<dbReference type="PANTHER" id="PTHR30199">
    <property type="entry name" value="MFS FAMILY TRANSPORTER, PREDICTED SUBSTRATE BENZOATE"/>
    <property type="match status" value="1"/>
</dbReference>
<feature type="transmembrane region" description="Helical" evidence="1">
    <location>
        <begin position="160"/>
        <end position="185"/>
    </location>
</feature>
<organism evidence="2">
    <name type="scientific">Moraxella bovoculi</name>
    <dbReference type="NCBI Taxonomy" id="386891"/>
    <lineage>
        <taxon>Bacteria</taxon>
        <taxon>Pseudomonadati</taxon>
        <taxon>Pseudomonadota</taxon>
        <taxon>Gammaproteobacteria</taxon>
        <taxon>Moraxellales</taxon>
        <taxon>Moraxellaceae</taxon>
        <taxon>Moraxella</taxon>
    </lineage>
</organism>
<sequence length="271" mass="29067">MIISWIWAVSLGLAVGSIVLSLYYKVPILLAWSIPGTALLVSLFPNLSLNEAVGAYIVAGFITLLIGISGGLDKILHHIPKSIASGMMAGILFDFGRGAFLASANSPLLAFAMLISFLFAKRFTPRYAIVWVLFSGLVVAFYLGLIQTKQVLTIYITEPIFIFPAFSVQAILNLAIPLVLLNLTGQFLPSMALAKTHKYAVSSRPIITTVSILSVLVAFFGGISIVLAAVTSALCMSKDCHDNPAKRYVGGVFDGVFYLVAAVLAKHPKKD</sequence>
<evidence type="ECO:0000313" key="2">
    <source>
        <dbReference type="EMBL" id="AXR99049.1"/>
    </source>
</evidence>
<gene>
    <name evidence="2" type="primary">benE</name>
    <name evidence="2" type="ORF">AAX10_09535</name>
</gene>
<feature type="transmembrane region" description="Helical" evidence="1">
    <location>
        <begin position="6"/>
        <end position="24"/>
    </location>
</feature>
<feature type="transmembrane region" description="Helical" evidence="1">
    <location>
        <begin position="248"/>
        <end position="265"/>
    </location>
</feature>